<accession>A0ABV2B0T2</accession>
<gene>
    <name evidence="5" type="ORF">SADO_09494</name>
</gene>
<dbReference type="SUPFAM" id="SSF46689">
    <property type="entry name" value="Homeodomain-like"/>
    <property type="match status" value="1"/>
</dbReference>
<dbReference type="PANTHER" id="PTHR47918:SF1">
    <property type="entry name" value="DNA-BINDING PROTEIN FIS"/>
    <property type="match status" value="1"/>
</dbReference>
<evidence type="ECO:0000256" key="1">
    <source>
        <dbReference type="ARBA" id="ARBA00008559"/>
    </source>
</evidence>
<keyword evidence="2" id="KW-0238">DNA-binding</keyword>
<keyword evidence="6" id="KW-1185">Reference proteome</keyword>
<dbReference type="InterPro" id="IPR005412">
    <property type="entry name" value="Fis_DNA-bd"/>
</dbReference>
<comment type="similarity">
    <text evidence="1">Belongs to the transcriptional regulatory Fis family.</text>
</comment>
<evidence type="ECO:0000256" key="2">
    <source>
        <dbReference type="ARBA" id="ARBA00023125"/>
    </source>
</evidence>
<comment type="caution">
    <text evidence="5">The sequence shown here is derived from an EMBL/GenBank/DDBJ whole genome shotgun (WGS) entry which is preliminary data.</text>
</comment>
<dbReference type="Gene3D" id="1.10.10.60">
    <property type="entry name" value="Homeodomain-like"/>
    <property type="match status" value="1"/>
</dbReference>
<dbReference type="PRINTS" id="PR01590">
    <property type="entry name" value="HTHFIS"/>
</dbReference>
<dbReference type="RefSeq" id="WP_353110990.1">
    <property type="nucleotide sequence ID" value="NZ_APND01000003.1"/>
</dbReference>
<organism evidence="5 6">
    <name type="scientific">Salinisphaera dokdonensis CL-ES53</name>
    <dbReference type="NCBI Taxonomy" id="1304272"/>
    <lineage>
        <taxon>Bacteria</taxon>
        <taxon>Pseudomonadati</taxon>
        <taxon>Pseudomonadota</taxon>
        <taxon>Gammaproteobacteria</taxon>
        <taxon>Salinisphaerales</taxon>
        <taxon>Salinisphaeraceae</taxon>
        <taxon>Salinisphaera</taxon>
    </lineage>
</organism>
<dbReference type="Proteomes" id="UP001460888">
    <property type="component" value="Unassembled WGS sequence"/>
</dbReference>
<dbReference type="InterPro" id="IPR002197">
    <property type="entry name" value="HTH_Fis"/>
</dbReference>
<sequence length="86" mass="9801">MTQIDPDAESQPLSHYVGASLDRYFDSLNGCAPPRDLYQMVLEQVEKPLLERVLDYSEGNQSRAAQMLGINRGTLRKKLRSYALDR</sequence>
<dbReference type="NCBIfam" id="NF001659">
    <property type="entry name" value="PRK00430.1"/>
    <property type="match status" value="1"/>
</dbReference>
<dbReference type="InterPro" id="IPR009057">
    <property type="entry name" value="Homeodomain-like_sf"/>
</dbReference>
<dbReference type="PANTHER" id="PTHR47918">
    <property type="entry name" value="DNA-BINDING PROTEIN FIS"/>
    <property type="match status" value="1"/>
</dbReference>
<protein>
    <recommendedName>
        <fullName evidence="3">Putative Fis-like DNA-binding protein</fullName>
    </recommendedName>
</protein>
<dbReference type="PIRSF" id="PIRSF002097">
    <property type="entry name" value="DNA-binding_Fis"/>
    <property type="match status" value="1"/>
</dbReference>
<evidence type="ECO:0000313" key="6">
    <source>
        <dbReference type="Proteomes" id="UP001460888"/>
    </source>
</evidence>
<evidence type="ECO:0000313" key="5">
    <source>
        <dbReference type="EMBL" id="MES1929479.1"/>
    </source>
</evidence>
<dbReference type="EMBL" id="APND01000003">
    <property type="protein sequence ID" value="MES1929479.1"/>
    <property type="molecule type" value="Genomic_DNA"/>
</dbReference>
<proteinExistence type="inferred from homology"/>
<dbReference type="Pfam" id="PF02954">
    <property type="entry name" value="HTH_8"/>
    <property type="match status" value="1"/>
</dbReference>
<dbReference type="InterPro" id="IPR050207">
    <property type="entry name" value="Trans_regulatory_Fis"/>
</dbReference>
<evidence type="ECO:0000259" key="4">
    <source>
        <dbReference type="Pfam" id="PF02954"/>
    </source>
</evidence>
<reference evidence="5 6" key="1">
    <citation type="submission" date="2013-03" db="EMBL/GenBank/DDBJ databases">
        <title>Salinisphaera dokdonensis CL-ES53 Genome Sequencing.</title>
        <authorList>
            <person name="Li C."/>
            <person name="Lai Q."/>
            <person name="Shao Z."/>
        </authorList>
    </citation>
    <scope>NUCLEOTIDE SEQUENCE [LARGE SCALE GENOMIC DNA]</scope>
    <source>
        <strain evidence="5 6">CL-ES53</strain>
    </source>
</reference>
<name>A0ABV2B0T2_9GAMM</name>
<feature type="domain" description="DNA binding HTH" evidence="4">
    <location>
        <begin position="42"/>
        <end position="82"/>
    </location>
</feature>
<evidence type="ECO:0000256" key="3">
    <source>
        <dbReference type="ARBA" id="ARBA00029540"/>
    </source>
</evidence>